<evidence type="ECO:0000313" key="2">
    <source>
        <dbReference type="EMBL" id="SCG43759.1"/>
    </source>
</evidence>
<gene>
    <name evidence="2" type="ORF">GA0074704_1464</name>
</gene>
<keyword evidence="3" id="KW-1185">Reference proteome</keyword>
<dbReference type="AlphaFoldDB" id="A0A1C5HCK3"/>
<proteinExistence type="predicted"/>
<evidence type="ECO:0000313" key="3">
    <source>
        <dbReference type="Proteomes" id="UP000198210"/>
    </source>
</evidence>
<feature type="region of interest" description="Disordered" evidence="1">
    <location>
        <begin position="121"/>
        <end position="149"/>
    </location>
</feature>
<sequence length="149" mass="16383">MIPQEDRPTSWLSDYGGIEADIRQLREFAERLEAEVRQNYAPHLSYIADDMTAAIPNPCDSFHELVQFLHAHHETQQATADTIFDVRDTTGHLAAAAGEVAARYAGSDAFSAARVTDVERALADPSTSRPGPALVLTDPDRLDNRGEVH</sequence>
<dbReference type="RefSeq" id="WP_088973514.1">
    <property type="nucleotide sequence ID" value="NZ_JBHLYF010000014.1"/>
</dbReference>
<evidence type="ECO:0008006" key="4">
    <source>
        <dbReference type="Google" id="ProtNLM"/>
    </source>
</evidence>
<protein>
    <recommendedName>
        <fullName evidence="4">PE family protein</fullName>
    </recommendedName>
</protein>
<dbReference type="Proteomes" id="UP000198210">
    <property type="component" value="Chromosome I"/>
</dbReference>
<organism evidence="2 3">
    <name type="scientific">Micromonospora siamensis</name>
    <dbReference type="NCBI Taxonomy" id="299152"/>
    <lineage>
        <taxon>Bacteria</taxon>
        <taxon>Bacillati</taxon>
        <taxon>Actinomycetota</taxon>
        <taxon>Actinomycetes</taxon>
        <taxon>Micromonosporales</taxon>
        <taxon>Micromonosporaceae</taxon>
        <taxon>Micromonospora</taxon>
    </lineage>
</organism>
<feature type="compositionally biased region" description="Basic and acidic residues" evidence="1">
    <location>
        <begin position="138"/>
        <end position="149"/>
    </location>
</feature>
<name>A0A1C5HCK3_9ACTN</name>
<dbReference type="EMBL" id="LT607751">
    <property type="protein sequence ID" value="SCG43759.1"/>
    <property type="molecule type" value="Genomic_DNA"/>
</dbReference>
<evidence type="ECO:0000256" key="1">
    <source>
        <dbReference type="SAM" id="MobiDB-lite"/>
    </source>
</evidence>
<accession>A0A1C5HCK3</accession>
<reference evidence="2 3" key="1">
    <citation type="submission" date="2016-06" db="EMBL/GenBank/DDBJ databases">
        <authorList>
            <person name="Kjaerup R.B."/>
            <person name="Dalgaard T.S."/>
            <person name="Juul-Madsen H.R."/>
        </authorList>
    </citation>
    <scope>NUCLEOTIDE SEQUENCE [LARGE SCALE GENOMIC DNA]</scope>
    <source>
        <strain evidence="2 3">DSM 45097</strain>
    </source>
</reference>